<reference evidence="6" key="1">
    <citation type="journal article" date="2021" name="PeerJ">
        <title>Extensive microbial diversity within the chicken gut microbiome revealed by metagenomics and culture.</title>
        <authorList>
            <person name="Gilroy R."/>
            <person name="Ravi A."/>
            <person name="Getino M."/>
            <person name="Pursley I."/>
            <person name="Horton D.L."/>
            <person name="Alikhan N.F."/>
            <person name="Baker D."/>
            <person name="Gharbi K."/>
            <person name="Hall N."/>
            <person name="Watson M."/>
            <person name="Adriaenssens E.M."/>
            <person name="Foster-Nyarko E."/>
            <person name="Jarju S."/>
            <person name="Secka A."/>
            <person name="Antonio M."/>
            <person name="Oren A."/>
            <person name="Chaudhuri R.R."/>
            <person name="La Ragione R."/>
            <person name="Hildebrand F."/>
            <person name="Pallen M.J."/>
        </authorList>
    </citation>
    <scope>NUCLEOTIDE SEQUENCE</scope>
    <source>
        <strain evidence="6">316</strain>
    </source>
</reference>
<dbReference type="SUPFAM" id="SSF111369">
    <property type="entry name" value="HlyD-like secretion proteins"/>
    <property type="match status" value="1"/>
</dbReference>
<evidence type="ECO:0000313" key="6">
    <source>
        <dbReference type="EMBL" id="HJE22173.1"/>
    </source>
</evidence>
<dbReference type="InterPro" id="IPR058792">
    <property type="entry name" value="Beta-barrel_RND_2"/>
</dbReference>
<dbReference type="NCBIfam" id="TIGR01730">
    <property type="entry name" value="RND_mfp"/>
    <property type="match status" value="1"/>
</dbReference>
<name>A0A921DZ20_9HYPH</name>
<evidence type="ECO:0000313" key="7">
    <source>
        <dbReference type="Proteomes" id="UP000742631"/>
    </source>
</evidence>
<feature type="coiled-coil region" evidence="2">
    <location>
        <begin position="79"/>
        <end position="124"/>
    </location>
</feature>
<evidence type="ECO:0000259" key="4">
    <source>
        <dbReference type="Pfam" id="PF25954"/>
    </source>
</evidence>
<evidence type="ECO:0000256" key="3">
    <source>
        <dbReference type="SAM" id="SignalP"/>
    </source>
</evidence>
<dbReference type="AlphaFoldDB" id="A0A921DZ20"/>
<dbReference type="Proteomes" id="UP000742631">
    <property type="component" value="Unassembled WGS sequence"/>
</dbReference>
<dbReference type="InterPro" id="IPR058647">
    <property type="entry name" value="BSH_CzcB-like"/>
</dbReference>
<feature type="signal peptide" evidence="3">
    <location>
        <begin position="1"/>
        <end position="37"/>
    </location>
</feature>
<gene>
    <name evidence="6" type="ORF">K8W01_00745</name>
</gene>
<dbReference type="PANTHER" id="PTHR30469">
    <property type="entry name" value="MULTIDRUG RESISTANCE PROTEIN MDTA"/>
    <property type="match status" value="1"/>
</dbReference>
<organism evidence="6 7">
    <name type="scientific">Methylorubrum populi</name>
    <dbReference type="NCBI Taxonomy" id="223967"/>
    <lineage>
        <taxon>Bacteria</taxon>
        <taxon>Pseudomonadati</taxon>
        <taxon>Pseudomonadota</taxon>
        <taxon>Alphaproteobacteria</taxon>
        <taxon>Hyphomicrobiales</taxon>
        <taxon>Methylobacteriaceae</taxon>
        <taxon>Methylorubrum</taxon>
    </lineage>
</organism>
<dbReference type="GO" id="GO:1990281">
    <property type="term" value="C:efflux pump complex"/>
    <property type="evidence" value="ECO:0007669"/>
    <property type="project" value="TreeGrafter"/>
</dbReference>
<feature type="domain" description="CusB-like beta-barrel" evidence="4">
    <location>
        <begin position="209"/>
        <end position="280"/>
    </location>
</feature>
<dbReference type="Gene3D" id="2.40.30.170">
    <property type="match status" value="1"/>
</dbReference>
<dbReference type="EMBL" id="DYYG01000003">
    <property type="protein sequence ID" value="HJE22173.1"/>
    <property type="molecule type" value="Genomic_DNA"/>
</dbReference>
<comment type="similarity">
    <text evidence="1">Belongs to the membrane fusion protein (MFP) (TC 8.A.1) family.</text>
</comment>
<dbReference type="PANTHER" id="PTHR30469:SF15">
    <property type="entry name" value="HLYD FAMILY OF SECRETION PROTEINS"/>
    <property type="match status" value="1"/>
</dbReference>
<keyword evidence="2" id="KW-0175">Coiled coil</keyword>
<protein>
    <submittedName>
        <fullName evidence="6">Efflux RND transporter periplasmic adaptor subunit</fullName>
    </submittedName>
</protein>
<proteinExistence type="inferred from homology"/>
<sequence>MTMPAGTHRGRTRLGLLALCLSASIAASFAASPAAWAEEPRVDCVVEPAQKLKIGSATLGILKSVPVNRGATVNAGDIIARLDSSVEEANVALSRAQAESTASIEAQQTRVELYKRRLDRQNQLSKGIVTQEKLDQVEADYEIGRRDLQTEILKHKLNGIELQRAEAQLELRMIRSPIRGIVTERLMSAGEFVRQDSAIFTLVQLDPLYVEAYLPVSRWKEIALGLPATVTLDQPIGGSYEAKVSVVDQVFDAASGTFGVRLELPNPDFKLPGGQRCKVTFPLSPGGPVATALPPGTK</sequence>
<dbReference type="GO" id="GO:0015562">
    <property type="term" value="F:efflux transmembrane transporter activity"/>
    <property type="evidence" value="ECO:0007669"/>
    <property type="project" value="TreeGrafter"/>
</dbReference>
<dbReference type="Pfam" id="PF25954">
    <property type="entry name" value="Beta-barrel_RND_2"/>
    <property type="match status" value="1"/>
</dbReference>
<dbReference type="Gene3D" id="1.10.287.470">
    <property type="entry name" value="Helix hairpin bin"/>
    <property type="match status" value="1"/>
</dbReference>
<feature type="domain" description="CzcB-like barrel-sandwich hybrid" evidence="5">
    <location>
        <begin position="55"/>
        <end position="202"/>
    </location>
</feature>
<dbReference type="InterPro" id="IPR006143">
    <property type="entry name" value="RND_pump_MFP"/>
</dbReference>
<comment type="caution">
    <text evidence="6">The sequence shown here is derived from an EMBL/GenBank/DDBJ whole genome shotgun (WGS) entry which is preliminary data.</text>
</comment>
<evidence type="ECO:0000256" key="2">
    <source>
        <dbReference type="SAM" id="Coils"/>
    </source>
</evidence>
<keyword evidence="3" id="KW-0732">Signal</keyword>
<reference evidence="6" key="2">
    <citation type="submission" date="2021-09" db="EMBL/GenBank/DDBJ databases">
        <authorList>
            <person name="Gilroy R."/>
        </authorList>
    </citation>
    <scope>NUCLEOTIDE SEQUENCE</scope>
    <source>
        <strain evidence="6">316</strain>
    </source>
</reference>
<dbReference type="Gene3D" id="2.40.50.100">
    <property type="match status" value="1"/>
</dbReference>
<accession>A0A921DZ20</accession>
<evidence type="ECO:0000256" key="1">
    <source>
        <dbReference type="ARBA" id="ARBA00009477"/>
    </source>
</evidence>
<evidence type="ECO:0000259" key="5">
    <source>
        <dbReference type="Pfam" id="PF25973"/>
    </source>
</evidence>
<dbReference type="Pfam" id="PF25973">
    <property type="entry name" value="BSH_CzcB"/>
    <property type="match status" value="1"/>
</dbReference>
<feature type="chain" id="PRO_5037610248" evidence="3">
    <location>
        <begin position="38"/>
        <end position="298"/>
    </location>
</feature>